<dbReference type="InterPro" id="IPR050173">
    <property type="entry name" value="ABC_transporter_C-like"/>
</dbReference>
<feature type="transmembrane region" description="Helical" evidence="32">
    <location>
        <begin position="1181"/>
        <end position="1201"/>
    </location>
</feature>
<dbReference type="InterPro" id="IPR017871">
    <property type="entry name" value="ABC_transporter-like_CS"/>
</dbReference>
<evidence type="ECO:0000256" key="4">
    <source>
        <dbReference type="ARBA" id="ARBA00004520"/>
    </source>
</evidence>
<feature type="region of interest" description="Disordered" evidence="33">
    <location>
        <begin position="676"/>
        <end position="700"/>
    </location>
</feature>
<keyword evidence="10 32" id="KW-0597">Phosphoprotein</keyword>
<protein>
    <recommendedName>
        <fullName evidence="7 32">Cystic fibrosis transmembrane conductance regulator</fullName>
        <ecNumber evidence="6 32">5.6.1.6</ecNumber>
    </recommendedName>
    <alternativeName>
        <fullName evidence="26 32">ATP-binding cassette sub-family C member 7</fullName>
    </alternativeName>
    <alternativeName>
        <fullName evidence="27 32">Channel conductance-controlling ATPase</fullName>
    </alternativeName>
    <alternativeName>
        <fullName evidence="28 32">cAMP-dependent chloride channel</fullName>
    </alternativeName>
</protein>
<dbReference type="InterPro" id="IPR036640">
    <property type="entry name" value="ABC1_TM_sf"/>
</dbReference>
<comment type="subcellular location">
    <subcellularLocation>
        <location evidence="2">Apical cell membrane</location>
        <topology evidence="2">Multi-pass membrane protein</topology>
    </subcellularLocation>
    <subcellularLocation>
        <location evidence="32">Cell membrane</location>
        <topology evidence="32">Multi-pass membrane protein</topology>
    </subcellularLocation>
    <subcellularLocation>
        <location evidence="4">Early endosome membrane</location>
        <topology evidence="4">Multi-pass membrane protein</topology>
    </subcellularLocation>
    <subcellularLocation>
        <location evidence="3">Endoplasmic reticulum membrane</location>
        <topology evidence="3">Multi-pass membrane protein</topology>
    </subcellularLocation>
    <subcellularLocation>
        <location evidence="1">Recycling endosome membrane</location>
        <topology evidence="1">Multi-pass membrane protein</topology>
    </subcellularLocation>
</comment>
<comment type="catalytic activity">
    <reaction evidence="30">
        <text>hydrogencarbonate(in) = hydrogencarbonate(out)</text>
        <dbReference type="Rhea" id="RHEA:28695"/>
        <dbReference type="ChEBI" id="CHEBI:17544"/>
    </reaction>
</comment>
<evidence type="ECO:0000256" key="5">
    <source>
        <dbReference type="ARBA" id="ARBA00009118"/>
    </source>
</evidence>
<keyword evidence="14" id="KW-0967">Endosome</keyword>
<dbReference type="InterPro" id="IPR025837">
    <property type="entry name" value="CFTR_reg_dom"/>
</dbReference>
<evidence type="ECO:0000256" key="17">
    <source>
        <dbReference type="ARBA" id="ARBA00022989"/>
    </source>
</evidence>
<dbReference type="GO" id="GO:0005789">
    <property type="term" value="C:endoplasmic reticulum membrane"/>
    <property type="evidence" value="ECO:0007669"/>
    <property type="project" value="UniProtKB-SubCell"/>
</dbReference>
<proteinExistence type="inferred from homology"/>
<evidence type="ECO:0000256" key="10">
    <source>
        <dbReference type="ARBA" id="ARBA00022553"/>
    </source>
</evidence>
<keyword evidence="9" id="KW-1003">Cell membrane</keyword>
<evidence type="ECO:0000256" key="29">
    <source>
        <dbReference type="ARBA" id="ARBA00034073"/>
    </source>
</evidence>
<comment type="catalytic activity">
    <reaction evidence="29 32">
        <text>ATP + H2O + closed Cl(-) channel = ADP + phosphate + open Cl(-) channel.</text>
        <dbReference type="EC" id="5.6.1.6"/>
    </reaction>
</comment>
<feature type="transmembrane region" description="Helical" evidence="32">
    <location>
        <begin position="1213"/>
        <end position="1236"/>
    </location>
</feature>
<dbReference type="FunFam" id="3.40.50.300:FF:000973">
    <property type="entry name" value="Multidrug resistance-associated protein 4"/>
    <property type="match status" value="1"/>
</dbReference>
<dbReference type="SUPFAM" id="SSF52540">
    <property type="entry name" value="P-loop containing nucleoside triphosphate hydrolases"/>
    <property type="match status" value="2"/>
</dbReference>
<gene>
    <name evidence="36" type="ORF">AALO_G00155900</name>
</gene>
<evidence type="ECO:0000256" key="18">
    <source>
        <dbReference type="ARBA" id="ARBA00023065"/>
    </source>
</evidence>
<evidence type="ECO:0000256" key="31">
    <source>
        <dbReference type="ARBA" id="ARBA00048778"/>
    </source>
</evidence>
<evidence type="ECO:0000256" key="21">
    <source>
        <dbReference type="ARBA" id="ARBA00023180"/>
    </source>
</evidence>
<dbReference type="GO" id="GO:0015701">
    <property type="term" value="P:bicarbonate transport"/>
    <property type="evidence" value="ECO:0007669"/>
    <property type="project" value="TreeGrafter"/>
</dbReference>
<keyword evidence="11 32" id="KW-0812">Transmembrane</keyword>
<evidence type="ECO:0000256" key="12">
    <source>
        <dbReference type="ARBA" id="ARBA00022737"/>
    </source>
</evidence>
<evidence type="ECO:0000256" key="13">
    <source>
        <dbReference type="ARBA" id="ARBA00022741"/>
    </source>
</evidence>
<evidence type="ECO:0000256" key="25">
    <source>
        <dbReference type="ARBA" id="ARBA00024167"/>
    </source>
</evidence>
<keyword evidence="21" id="KW-0325">Glycoprotein</keyword>
<evidence type="ECO:0000256" key="11">
    <source>
        <dbReference type="ARBA" id="ARBA00022692"/>
    </source>
</evidence>
<dbReference type="Proteomes" id="UP000823561">
    <property type="component" value="Chromosome 11"/>
</dbReference>
<dbReference type="InterPro" id="IPR011527">
    <property type="entry name" value="ABC1_TM_dom"/>
</dbReference>
<evidence type="ECO:0000256" key="6">
    <source>
        <dbReference type="ARBA" id="ARBA00012195"/>
    </source>
</evidence>
<dbReference type="PROSITE" id="PS00211">
    <property type="entry name" value="ABC_TRANSPORTER_1"/>
    <property type="match status" value="1"/>
</dbReference>
<dbReference type="PANTHER" id="PTHR24223">
    <property type="entry name" value="ATP-BINDING CASSETTE SUB-FAMILY C"/>
    <property type="match status" value="1"/>
</dbReference>
<dbReference type="Gene3D" id="1.20.1560.10">
    <property type="entry name" value="ABC transporter type 1, transmembrane domain"/>
    <property type="match status" value="3"/>
</dbReference>
<evidence type="ECO:0000259" key="34">
    <source>
        <dbReference type="PROSITE" id="PS50893"/>
    </source>
</evidence>
<keyword evidence="20 32" id="KW-0869">Chloride channel</keyword>
<dbReference type="GO" id="GO:0016887">
    <property type="term" value="F:ATP hydrolysis activity"/>
    <property type="evidence" value="ECO:0007669"/>
    <property type="project" value="InterPro"/>
</dbReference>
<feature type="transmembrane region" description="Helical" evidence="32">
    <location>
        <begin position="224"/>
        <end position="243"/>
    </location>
</feature>
<dbReference type="PRINTS" id="PR01851">
    <property type="entry name" value="CYSFIBREGLTR"/>
</dbReference>
<feature type="transmembrane region" description="Helical" evidence="32">
    <location>
        <begin position="121"/>
        <end position="140"/>
    </location>
</feature>
<keyword evidence="12" id="KW-0677">Repeat</keyword>
<dbReference type="Pfam" id="PF00005">
    <property type="entry name" value="ABC_tran"/>
    <property type="match status" value="2"/>
</dbReference>
<feature type="transmembrane region" description="Helical" evidence="32">
    <location>
        <begin position="950"/>
        <end position="968"/>
    </location>
</feature>
<feature type="compositionally biased region" description="Basic and acidic residues" evidence="33">
    <location>
        <begin position="732"/>
        <end position="743"/>
    </location>
</feature>
<comment type="function">
    <text evidence="32">Epithelial ion channel that plays an important role in the regulation of epithelial ion and water transport and fluid homeostasis. Mediates the transport of chloride ions across the cell membrane. Possesses an intrinsic ATPase activity and utilizes ATP to gate its channel; the passive flow of anions through the channel is gated by cycles of ATP binding and hydrolysis by the ATP-binding domains. The ion channel is also permeable to HCO(3)(-); selectivity depends on the extracellular chloride concentration. Exerts its function also by modulating the activity of other ion channels and transporters. Contributes to the regulation of the pH and the ion content of the epithelial fluid layer.</text>
</comment>
<keyword evidence="18 32" id="KW-0406">Ion transport</keyword>
<comment type="caution">
    <text evidence="36">The sequence shown here is derived from an EMBL/GenBank/DDBJ whole genome shotgun (WGS) entry which is preliminary data.</text>
</comment>
<evidence type="ECO:0000256" key="16">
    <source>
        <dbReference type="ARBA" id="ARBA00022840"/>
    </source>
</evidence>
<keyword evidence="37" id="KW-1185">Reference proteome</keyword>
<dbReference type="GO" id="GO:0005524">
    <property type="term" value="F:ATP binding"/>
    <property type="evidence" value="ECO:0007669"/>
    <property type="project" value="UniProtKB-KW"/>
</dbReference>
<feature type="transmembrane region" description="Helical" evidence="32">
    <location>
        <begin position="1096"/>
        <end position="1115"/>
    </location>
</feature>
<dbReference type="FunFam" id="1.20.1560.10:FF:000017">
    <property type="entry name" value="Cystic fibrosis transmembrane conductance regulator"/>
    <property type="match status" value="1"/>
</dbReference>
<evidence type="ECO:0000256" key="30">
    <source>
        <dbReference type="ARBA" id="ARBA00044653"/>
    </source>
</evidence>
<keyword evidence="16 32" id="KW-0067">ATP-binding</keyword>
<evidence type="ECO:0000256" key="28">
    <source>
        <dbReference type="ARBA" id="ARBA00033163"/>
    </source>
</evidence>
<comment type="similarity">
    <text evidence="5 32">Belongs to the ABC transporter superfamily. ABCC family. CFTR transporter (TC 3.A.1.202) subfamily.</text>
</comment>
<feature type="transmembrane region" description="Helical" evidence="32">
    <location>
        <begin position="926"/>
        <end position="944"/>
    </location>
</feature>
<evidence type="ECO:0000256" key="24">
    <source>
        <dbReference type="ARBA" id="ARBA00023303"/>
    </source>
</evidence>
<feature type="domain" description="ABC transporter" evidence="34">
    <location>
        <begin position="415"/>
        <end position="649"/>
    </location>
</feature>
<dbReference type="PROSITE" id="PS50893">
    <property type="entry name" value="ABC_TRANSPORTER_2"/>
    <property type="match status" value="2"/>
</dbReference>
<feature type="region of interest" description="Disordered" evidence="33">
    <location>
        <begin position="723"/>
        <end position="744"/>
    </location>
</feature>
<dbReference type="GO" id="GO:0005260">
    <property type="term" value="F:intracellularly ATP-gated chloride channel activity"/>
    <property type="evidence" value="ECO:0007669"/>
    <property type="project" value="UniProtKB-EC"/>
</dbReference>
<dbReference type="InterPro" id="IPR003593">
    <property type="entry name" value="AAA+_ATPase"/>
</dbReference>
<dbReference type="GO" id="GO:0034707">
    <property type="term" value="C:chloride channel complex"/>
    <property type="evidence" value="ECO:0007669"/>
    <property type="project" value="UniProtKB-UniRule"/>
</dbReference>
<keyword evidence="23" id="KW-0413">Isomerase</keyword>
<evidence type="ECO:0000313" key="37">
    <source>
        <dbReference type="Proteomes" id="UP000823561"/>
    </source>
</evidence>
<feature type="domain" description="ABC transmembrane type-1" evidence="35">
    <location>
        <begin position="85"/>
        <end position="326"/>
    </location>
</feature>
<keyword evidence="24 32" id="KW-0407">Ion channel</keyword>
<feature type="transmembrane region" description="Helical" evidence="32">
    <location>
        <begin position="873"/>
        <end position="898"/>
    </location>
</feature>
<keyword evidence="8 32" id="KW-0813">Transport</keyword>
<dbReference type="Gene3D" id="3.40.50.300">
    <property type="entry name" value="P-loop containing nucleotide triphosphate hydrolases"/>
    <property type="match status" value="2"/>
</dbReference>
<organism evidence="36 37">
    <name type="scientific">Alosa alosa</name>
    <name type="common">allis shad</name>
    <dbReference type="NCBI Taxonomy" id="278164"/>
    <lineage>
        <taxon>Eukaryota</taxon>
        <taxon>Metazoa</taxon>
        <taxon>Chordata</taxon>
        <taxon>Craniata</taxon>
        <taxon>Vertebrata</taxon>
        <taxon>Euteleostomi</taxon>
        <taxon>Actinopterygii</taxon>
        <taxon>Neopterygii</taxon>
        <taxon>Teleostei</taxon>
        <taxon>Clupei</taxon>
        <taxon>Clupeiformes</taxon>
        <taxon>Clupeoidei</taxon>
        <taxon>Clupeidae</taxon>
        <taxon>Alosa</taxon>
    </lineage>
</organism>
<dbReference type="GO" id="GO:0005829">
    <property type="term" value="C:cytosol"/>
    <property type="evidence" value="ECO:0007669"/>
    <property type="project" value="TreeGrafter"/>
</dbReference>
<dbReference type="Pfam" id="PF14396">
    <property type="entry name" value="CFTR_R"/>
    <property type="match status" value="1"/>
</dbReference>
<evidence type="ECO:0000256" key="33">
    <source>
        <dbReference type="SAM" id="MobiDB-lite"/>
    </source>
</evidence>
<evidence type="ECO:0000256" key="32">
    <source>
        <dbReference type="RuleBase" id="RU362037"/>
    </source>
</evidence>
<dbReference type="SUPFAM" id="SSF90123">
    <property type="entry name" value="ABC transporter transmembrane region"/>
    <property type="match status" value="3"/>
</dbReference>
<dbReference type="EMBL" id="JADWDJ010000011">
    <property type="protein sequence ID" value="KAG5273819.1"/>
    <property type="molecule type" value="Genomic_DNA"/>
</dbReference>
<feature type="transmembrane region" description="Helical" evidence="32">
    <location>
        <begin position="80"/>
        <end position="100"/>
    </location>
</feature>
<dbReference type="InterPro" id="IPR027417">
    <property type="entry name" value="P-loop_NTPase"/>
</dbReference>
<reference evidence="36" key="1">
    <citation type="submission" date="2020-10" db="EMBL/GenBank/DDBJ databases">
        <title>Chromosome-scale genome assembly of the Allis shad, Alosa alosa.</title>
        <authorList>
            <person name="Margot Z."/>
            <person name="Christophe K."/>
            <person name="Cabau C."/>
            <person name="Louis A."/>
            <person name="Berthelot C."/>
            <person name="Parey E."/>
            <person name="Roest Crollius H."/>
            <person name="Montfort J."/>
            <person name="Robinson-Rechavi M."/>
            <person name="Bucao C."/>
            <person name="Bouchez O."/>
            <person name="Gislard M."/>
            <person name="Lluch J."/>
            <person name="Milhes M."/>
            <person name="Lampietro C."/>
            <person name="Lopez Roques C."/>
            <person name="Donnadieu C."/>
            <person name="Braasch I."/>
            <person name="Desvignes T."/>
            <person name="Postlethwait J."/>
            <person name="Bobe J."/>
            <person name="Guiguen Y."/>
        </authorList>
    </citation>
    <scope>NUCLEOTIDE SEQUENCE</scope>
    <source>
        <strain evidence="36">M-15738</strain>
        <tissue evidence="36">Blood</tissue>
    </source>
</reference>
<evidence type="ECO:0000256" key="27">
    <source>
        <dbReference type="ARBA" id="ARBA00031358"/>
    </source>
</evidence>
<evidence type="ECO:0000259" key="35">
    <source>
        <dbReference type="PROSITE" id="PS50929"/>
    </source>
</evidence>
<sequence length="1569" mass="177896">MQKSPVEDANWLSKYFFWWTYPIMRKGFTERLGPSDVYQVPSFDRADVLVDHLEREWDREVASGKKNPRLLFALARVRSFFWPFVICGILLYLGEASKTVQPQLLGRIIAQFDPFHAPERAQGYFLALGLSLLFTARFLLLQPAVFGLHHLGMQIRIALFTLIYKKTLKLSSRVLDKISTGELVSLMSAHLSKFDQSMGMAHFVWISPLQCILSVGMVWELIDVNGFCALAAISLLGIIQAGLSHKMGPHKAQRAKLTSKRLALTSDIMENIHSVKAYGWEEIMETIINNMRKKEVKFTQKIGSLRYFYSSAYFFSAIWIIVAAVVPHALSRGIILRRIFTTLSYCIALRITITRQLPASIQMWYDTVALLKKIEDFLSKEEYKVLEYNPTATGLKLNNVTASWDEGIGELFDKIRRENKDKENGHMNGDAGLFFTNLYVTPVLRKINLNLEKGEMLALAGSTGSGKSSLLMTVLGELVPSEGTIRHSGRISFSPQTAWIMPGTIRDNILFGLSYDEYRYKSVIKACQLEQDLAAMPENDKTPLAEGGLNLSGGQKARVALARAVYKDADVYLLDAPFTHLDIATEKEIFERCVCKLMASKTRVIVTSKLEHLKRADKILLLHNGDCFFYGTFSELQSQRPDFSSLLLGMEGYDNIKAERRTSILSDTLRRVSVDESASYRSERPSFRPPPPVYAEQREERRSSVLLNPLAAAARKLSFIPSSSSAAGDEDVLVRRPPPDRKLSLMPEDELVDESFSGGDVYHNHGVHMAGQRRQSVLDFITNVGGGGGRRDPYRSSFRRKMSILPQGDLATEVDIYARRLSDDFNDVNDFDFSGDMDGEHIEACFADQQIEDVFETTKWNTYVRYVSTNKNLIYVLIFILIVFAAEVALSVLGIYLITDKVWREEHHWFSYNATHYPNMTQPQQFYPVIVTPTSIYYIMYIYVATSESVLAMGFFRGLPLVHTMITISMKLHEKMLAAVLRAPMAVLNTMKTASTTSCTSTWARPRRRIPWLLPLPAAVHTMITISMKLHEKMLAAVLRAPMAVLNTMKTGRIMNRFTKDMATIDDMLPLLMFDLIQLLLIVIGCLLVVTILRPYIYLAATPLAIVFMLMRKYFLRTGQQLKQLETEARSPIFSHLIISMKGLWTIRAFGRQAYFEGQFQKALNTHTATWFLYLSTLRWFLFRADVIFTLFFTLAAWIAVGTTKDPDVGEVGIIVVMAMLINGTFQWCVVTSIAVDGMMRSVDRVFKFIDLPSEEPKTDGLGSSKGGSKDKDKDLVIENVDAWAYNAWPNHGQLDVQKLSVKYTEVEQTIIKDLSFSVEGGQRMGLLGRTGSGKSTLFNGLLRLAHTDGEVLIDDLSWNNIPLKVWRRAFGVIPQKVFIFTGSFRMNLDPYGRHSDEELWRVTEEVGLKSVIEQFPDKLDFQLEYGGHVLSYGHKQLMCLARSILRRARILLLDEPSAHLDPITIKALKTTLRDSFSTCTILMSEHRMETLLECQSFLLLDQSTGKTYDSMQKLLNETSHLKQAMSPAERLKIFPRRNSSMRVPQPKISAVTLTLEEEAEDEIQDTRL</sequence>
<comment type="catalytic activity">
    <reaction evidence="31">
        <text>ATP + H2O = ADP + phosphate + H(+)</text>
        <dbReference type="Rhea" id="RHEA:13065"/>
        <dbReference type="ChEBI" id="CHEBI:15377"/>
        <dbReference type="ChEBI" id="CHEBI:15378"/>
        <dbReference type="ChEBI" id="CHEBI:30616"/>
        <dbReference type="ChEBI" id="CHEBI:43474"/>
        <dbReference type="ChEBI" id="CHEBI:456216"/>
    </reaction>
    <physiologicalReaction direction="left-to-right" evidence="31">
        <dbReference type="Rhea" id="RHEA:13066"/>
    </physiologicalReaction>
</comment>
<dbReference type="InterPro" id="IPR003439">
    <property type="entry name" value="ABC_transporter-like_ATP-bd"/>
</dbReference>
<evidence type="ECO:0000256" key="19">
    <source>
        <dbReference type="ARBA" id="ARBA00023136"/>
    </source>
</evidence>
<dbReference type="GO" id="GO:0055038">
    <property type="term" value="C:recycling endosome membrane"/>
    <property type="evidence" value="ECO:0007669"/>
    <property type="project" value="UniProtKB-SubCell"/>
</dbReference>
<evidence type="ECO:0000256" key="1">
    <source>
        <dbReference type="ARBA" id="ARBA00004195"/>
    </source>
</evidence>
<evidence type="ECO:0000256" key="26">
    <source>
        <dbReference type="ARBA" id="ARBA00029720"/>
    </source>
</evidence>
<dbReference type="GO" id="GO:0031901">
    <property type="term" value="C:early endosome membrane"/>
    <property type="evidence" value="ECO:0007669"/>
    <property type="project" value="UniProtKB-SubCell"/>
</dbReference>
<dbReference type="PANTHER" id="PTHR24223:SF19">
    <property type="entry name" value="CYSTIC FIBROSIS TRANSMEMBRANE CONDUCTANCE REGULATOR"/>
    <property type="match status" value="1"/>
</dbReference>
<dbReference type="GO" id="GO:0140359">
    <property type="term" value="F:ABC-type transporter activity"/>
    <property type="evidence" value="ECO:0007669"/>
    <property type="project" value="InterPro"/>
</dbReference>
<dbReference type="InterPro" id="IPR009147">
    <property type="entry name" value="CFTR/ABCC7"/>
</dbReference>
<evidence type="ECO:0000256" key="15">
    <source>
        <dbReference type="ARBA" id="ARBA00022824"/>
    </source>
</evidence>
<evidence type="ECO:0000256" key="23">
    <source>
        <dbReference type="ARBA" id="ARBA00023235"/>
    </source>
</evidence>
<keyword evidence="13 32" id="KW-0547">Nucleotide-binding</keyword>
<dbReference type="GO" id="GO:0016324">
    <property type="term" value="C:apical plasma membrane"/>
    <property type="evidence" value="ECO:0007669"/>
    <property type="project" value="UniProtKB-SubCell"/>
</dbReference>
<evidence type="ECO:0000313" key="36">
    <source>
        <dbReference type="EMBL" id="KAG5273819.1"/>
    </source>
</evidence>
<evidence type="ECO:0000256" key="20">
    <source>
        <dbReference type="ARBA" id="ARBA00023173"/>
    </source>
</evidence>
<dbReference type="SMART" id="SM00382">
    <property type="entry name" value="AAA"/>
    <property type="match status" value="2"/>
</dbReference>
<evidence type="ECO:0000256" key="22">
    <source>
        <dbReference type="ARBA" id="ARBA00023214"/>
    </source>
</evidence>
<dbReference type="FunFam" id="3.40.50.300:FF:001172">
    <property type="entry name" value="Cystic fibrosis transmembrane conductance regulator"/>
    <property type="match status" value="1"/>
</dbReference>
<evidence type="ECO:0000256" key="9">
    <source>
        <dbReference type="ARBA" id="ARBA00022475"/>
    </source>
</evidence>
<evidence type="ECO:0000256" key="8">
    <source>
        <dbReference type="ARBA" id="ARBA00022448"/>
    </source>
</evidence>
<feature type="domain" description="ABC transmembrane type-1" evidence="35">
    <location>
        <begin position="1021"/>
        <end position="1228"/>
    </location>
</feature>
<comment type="catalytic activity">
    <reaction evidence="25">
        <text>chloride(in) = chloride(out)</text>
        <dbReference type="Rhea" id="RHEA:29823"/>
        <dbReference type="ChEBI" id="CHEBI:17996"/>
    </reaction>
</comment>
<feature type="transmembrane region" description="Helical" evidence="32">
    <location>
        <begin position="307"/>
        <end position="330"/>
    </location>
</feature>
<accession>A0AAV6GH01</accession>
<keyword evidence="22 32" id="KW-0868">Chloride</keyword>
<feature type="domain" description="ABC transporter" evidence="34">
    <location>
        <begin position="1297"/>
        <end position="1528"/>
    </location>
</feature>
<dbReference type="PROSITE" id="PS50929">
    <property type="entry name" value="ABC_TM1F"/>
    <property type="match status" value="2"/>
</dbReference>
<feature type="transmembrane region" description="Helical" evidence="32">
    <location>
        <begin position="200"/>
        <end position="218"/>
    </location>
</feature>
<name>A0AAV6GH01_9TELE</name>
<feature type="transmembrane region" description="Helical" evidence="32">
    <location>
        <begin position="1069"/>
        <end position="1090"/>
    </location>
</feature>
<evidence type="ECO:0000256" key="3">
    <source>
        <dbReference type="ARBA" id="ARBA00004477"/>
    </source>
</evidence>
<dbReference type="Pfam" id="PF00664">
    <property type="entry name" value="ABC_membrane"/>
    <property type="match status" value="3"/>
</dbReference>
<evidence type="ECO:0000256" key="14">
    <source>
        <dbReference type="ARBA" id="ARBA00022753"/>
    </source>
</evidence>
<evidence type="ECO:0000256" key="7">
    <source>
        <dbReference type="ARBA" id="ARBA00016668"/>
    </source>
</evidence>
<keyword evidence="17 32" id="KW-1133">Transmembrane helix</keyword>
<evidence type="ECO:0000256" key="2">
    <source>
        <dbReference type="ARBA" id="ARBA00004424"/>
    </source>
</evidence>
<keyword evidence="15" id="KW-0256">Endoplasmic reticulum</keyword>
<keyword evidence="19 32" id="KW-0472">Membrane</keyword>
<dbReference type="EC" id="5.6.1.6" evidence="6 32"/>